<feature type="transmembrane region" description="Helical" evidence="2">
    <location>
        <begin position="283"/>
        <end position="300"/>
    </location>
</feature>
<feature type="compositionally biased region" description="Polar residues" evidence="1">
    <location>
        <begin position="56"/>
        <end position="69"/>
    </location>
</feature>
<evidence type="ECO:0000259" key="3">
    <source>
        <dbReference type="Pfam" id="PF09331"/>
    </source>
</evidence>
<dbReference type="PANTHER" id="PTHR48449:SF1">
    <property type="entry name" value="DUF1985 DOMAIN-CONTAINING PROTEIN"/>
    <property type="match status" value="1"/>
</dbReference>
<gene>
    <name evidence="4" type="ORF">H5410_045457</name>
</gene>
<proteinExistence type="predicted"/>
<keyword evidence="2" id="KW-0472">Membrane</keyword>
<feature type="region of interest" description="Disordered" evidence="1">
    <location>
        <begin position="1"/>
        <end position="90"/>
    </location>
</feature>
<dbReference type="Proteomes" id="UP000824120">
    <property type="component" value="Chromosome 9"/>
</dbReference>
<accession>A0A9J5XBN6</accession>
<dbReference type="EMBL" id="JACXVP010000009">
    <property type="protein sequence ID" value="KAG5585023.1"/>
    <property type="molecule type" value="Genomic_DNA"/>
</dbReference>
<dbReference type="Pfam" id="PF09331">
    <property type="entry name" value="DUF1985"/>
    <property type="match status" value="1"/>
</dbReference>
<feature type="compositionally biased region" description="Basic and acidic residues" evidence="1">
    <location>
        <begin position="22"/>
        <end position="49"/>
    </location>
</feature>
<reference evidence="4 5" key="1">
    <citation type="submission" date="2020-09" db="EMBL/GenBank/DDBJ databases">
        <title>De no assembly of potato wild relative species, Solanum commersonii.</title>
        <authorList>
            <person name="Cho K."/>
        </authorList>
    </citation>
    <scope>NUCLEOTIDE SEQUENCE [LARGE SCALE GENOMIC DNA]</scope>
    <source>
        <strain evidence="4">LZ3.2</strain>
        <tissue evidence="4">Leaf</tissue>
    </source>
</reference>
<keyword evidence="5" id="KW-1185">Reference proteome</keyword>
<dbReference type="PANTHER" id="PTHR48449">
    <property type="entry name" value="DUF1985 DOMAIN-CONTAINING PROTEIN"/>
    <property type="match status" value="1"/>
</dbReference>
<evidence type="ECO:0000256" key="1">
    <source>
        <dbReference type="SAM" id="MobiDB-lite"/>
    </source>
</evidence>
<dbReference type="AlphaFoldDB" id="A0A9J5XBN6"/>
<comment type="caution">
    <text evidence="4">The sequence shown here is derived from an EMBL/GenBank/DDBJ whole genome shotgun (WGS) entry which is preliminary data.</text>
</comment>
<sequence length="579" mass="65550">MAKTRGGRTKPFAPIASSIKKQKAEKDLKSCKKKKIAVEKPESDSETKTMVEINKYQDSSPDESVNVESSEGKRDSEESSKDTSRDEEDPLSFSICARDISGELYDLATWLDEVGSFPAKISVRSRMTIYLDFRKILVEQNLYNEFKACIFDLKEFALITGLNCSTYPRKSKLNKVLRKGENFHFKVTRNKNITGAKLMRIIKSNKLNKEQKLKCSLVWFVHSMLLAHDRSKIVDSNHIKMADDLDFFNSYPWGKESFDLALTYLKNRINLKKQGKMYNEKKNACYALYGFPWAVLVWIYKAFSYLGKYAGKSLDTPLPISRLLIWYTSKSDNIFVHPYLTPTVREMEQNYMATFKPYKDEVKDAIIDVLKAQLKGVTVITLGVESTNDKYLENLSERVLSLEQLMVKVVAYVREERLRRIEKNKKTQQKKAIDKDLAIVDEDFAAIDEYLIDEVNDMAVVVLDKVTDDHANEVAVDFDAMTVDLVDEVGVVVVDEVVGDIIDEMTVDEVAGAVDPVAVNIVDEVAIDEVVFDLVTVNVVNEVVSVVDLVKDNVIDEMTGIVDPVAADVIDEVASGRCS</sequence>
<feature type="compositionally biased region" description="Basic and acidic residues" evidence="1">
    <location>
        <begin position="70"/>
        <end position="84"/>
    </location>
</feature>
<dbReference type="InterPro" id="IPR015410">
    <property type="entry name" value="DUF1985"/>
</dbReference>
<name>A0A9J5XBN6_SOLCO</name>
<evidence type="ECO:0000313" key="4">
    <source>
        <dbReference type="EMBL" id="KAG5585023.1"/>
    </source>
</evidence>
<keyword evidence="2" id="KW-1133">Transmembrane helix</keyword>
<evidence type="ECO:0000256" key="2">
    <source>
        <dbReference type="SAM" id="Phobius"/>
    </source>
</evidence>
<organism evidence="4 5">
    <name type="scientific">Solanum commersonii</name>
    <name type="common">Commerson's wild potato</name>
    <name type="synonym">Commerson's nightshade</name>
    <dbReference type="NCBI Taxonomy" id="4109"/>
    <lineage>
        <taxon>Eukaryota</taxon>
        <taxon>Viridiplantae</taxon>
        <taxon>Streptophyta</taxon>
        <taxon>Embryophyta</taxon>
        <taxon>Tracheophyta</taxon>
        <taxon>Spermatophyta</taxon>
        <taxon>Magnoliopsida</taxon>
        <taxon>eudicotyledons</taxon>
        <taxon>Gunneridae</taxon>
        <taxon>Pentapetalae</taxon>
        <taxon>asterids</taxon>
        <taxon>lamiids</taxon>
        <taxon>Solanales</taxon>
        <taxon>Solanaceae</taxon>
        <taxon>Solanoideae</taxon>
        <taxon>Solaneae</taxon>
        <taxon>Solanum</taxon>
    </lineage>
</organism>
<evidence type="ECO:0000313" key="5">
    <source>
        <dbReference type="Proteomes" id="UP000824120"/>
    </source>
</evidence>
<feature type="domain" description="DUF1985" evidence="3">
    <location>
        <begin position="149"/>
        <end position="260"/>
    </location>
</feature>
<keyword evidence="2" id="KW-0812">Transmembrane</keyword>
<protein>
    <recommendedName>
        <fullName evidence="3">DUF1985 domain-containing protein</fullName>
    </recommendedName>
</protein>
<dbReference type="OrthoDB" id="1194650at2759"/>